<dbReference type="eggNOG" id="COG0668">
    <property type="taxonomic scope" value="Bacteria"/>
</dbReference>
<reference evidence="7 8" key="1">
    <citation type="submission" date="2009-01" db="EMBL/GenBank/DDBJ databases">
        <title>Complete sequence of Geobacter sp. FRC-32.</title>
        <authorList>
            <consortium name="US DOE Joint Genome Institute"/>
            <person name="Lucas S."/>
            <person name="Copeland A."/>
            <person name="Lapidus A."/>
            <person name="Glavina del Rio T."/>
            <person name="Dalin E."/>
            <person name="Tice H."/>
            <person name="Bruce D."/>
            <person name="Goodwin L."/>
            <person name="Pitluck S."/>
            <person name="Saunders E."/>
            <person name="Brettin T."/>
            <person name="Detter J.C."/>
            <person name="Han C."/>
            <person name="Larimer F."/>
            <person name="Land M."/>
            <person name="Hauser L."/>
            <person name="Kyrpides N."/>
            <person name="Ovchinnikova G."/>
            <person name="Kostka J."/>
            <person name="Richardson P."/>
        </authorList>
    </citation>
    <scope>NUCLEOTIDE SEQUENCE [LARGE SCALE GENOMIC DNA]</scope>
    <source>
        <strain evidence="8">DSM 22248 / JCM 15807 / FRC-32</strain>
    </source>
</reference>
<dbReference type="Proteomes" id="UP000007721">
    <property type="component" value="Chromosome"/>
</dbReference>
<evidence type="ECO:0000256" key="2">
    <source>
        <dbReference type="ARBA" id="ARBA00022692"/>
    </source>
</evidence>
<protein>
    <submittedName>
        <fullName evidence="7">Small-conductance mechanosensitive ion channel</fullName>
    </submittedName>
</protein>
<keyword evidence="3 5" id="KW-1133">Transmembrane helix</keyword>
<dbReference type="InterPro" id="IPR006685">
    <property type="entry name" value="MscS_channel_2nd"/>
</dbReference>
<organism evidence="7 8">
    <name type="scientific">Geotalea daltonii (strain DSM 22248 / JCM 15807 / FRC-32)</name>
    <name type="common">Geobacter daltonii</name>
    <dbReference type="NCBI Taxonomy" id="316067"/>
    <lineage>
        <taxon>Bacteria</taxon>
        <taxon>Pseudomonadati</taxon>
        <taxon>Thermodesulfobacteriota</taxon>
        <taxon>Desulfuromonadia</taxon>
        <taxon>Geobacterales</taxon>
        <taxon>Geobacteraceae</taxon>
        <taxon>Geotalea</taxon>
    </lineage>
</organism>
<dbReference type="GO" id="GO:0016020">
    <property type="term" value="C:membrane"/>
    <property type="evidence" value="ECO:0007669"/>
    <property type="project" value="UniProtKB-SubCell"/>
</dbReference>
<feature type="transmembrane region" description="Helical" evidence="5">
    <location>
        <begin position="219"/>
        <end position="238"/>
    </location>
</feature>
<dbReference type="GO" id="GO:0008381">
    <property type="term" value="F:mechanosensitive monoatomic ion channel activity"/>
    <property type="evidence" value="ECO:0007669"/>
    <property type="project" value="UniProtKB-ARBA"/>
</dbReference>
<evidence type="ECO:0000259" key="6">
    <source>
        <dbReference type="Pfam" id="PF00924"/>
    </source>
</evidence>
<dbReference type="InterPro" id="IPR023408">
    <property type="entry name" value="MscS_beta-dom_sf"/>
</dbReference>
<dbReference type="SUPFAM" id="SSF50182">
    <property type="entry name" value="Sm-like ribonucleoproteins"/>
    <property type="match status" value="1"/>
</dbReference>
<feature type="transmembrane region" description="Helical" evidence="5">
    <location>
        <begin position="192"/>
        <end position="213"/>
    </location>
</feature>
<dbReference type="PANTHER" id="PTHR30566">
    <property type="entry name" value="YNAI-RELATED MECHANOSENSITIVE ION CHANNEL"/>
    <property type="match status" value="1"/>
</dbReference>
<evidence type="ECO:0000313" key="8">
    <source>
        <dbReference type="Proteomes" id="UP000007721"/>
    </source>
</evidence>
<feature type="transmembrane region" description="Helical" evidence="5">
    <location>
        <begin position="114"/>
        <end position="134"/>
    </location>
</feature>
<keyword evidence="2 5" id="KW-0812">Transmembrane</keyword>
<feature type="transmembrane region" description="Helical" evidence="5">
    <location>
        <begin position="146"/>
        <end position="171"/>
    </location>
</feature>
<dbReference type="InterPro" id="IPR010920">
    <property type="entry name" value="LSM_dom_sf"/>
</dbReference>
<dbReference type="Gene3D" id="2.30.30.60">
    <property type="match status" value="1"/>
</dbReference>
<feature type="transmembrane region" description="Helical" evidence="5">
    <location>
        <begin position="60"/>
        <end position="93"/>
    </location>
</feature>
<keyword evidence="4 5" id="KW-0472">Membrane</keyword>
<keyword evidence="8" id="KW-1185">Reference proteome</keyword>
<accession>B9M1M5</accession>
<sequence>MSRLRYAGMSALWITAVAIFFGAICVCPSVSAGGSSTGNSPPAGGPVAGMPDWLTDGNILFTLLLGATLFSYSLIIAAIIAGLLLYLLIFYFLHRAEKYGWIFSDRRMVDRLVAPARVMLPLLCVIIISPYLMFQVKINEFLQHLFEISLIASCTWLLMSLVLGLQDVILSRYDLMVHDNLKARVVHTQVNVLVKIVLVVFLILAFALALTTFEQIRRIGISILASAGIIGVIAGIGAQRSIAHIFAGIQIALSQPIRIDDVVIVEGEWGIIEEITLTYVVVRIWDLRHLVVPITYFLEKPFQNWTRATAQLLGTVLIYADYTVPVEELRAELKHILDKTPKWNGQAWALHVTDAKERSLELRALVSADNAGNLWELRCHVREKLVEFMTKKHPKSLPRFRADLGS</sequence>
<dbReference type="AlphaFoldDB" id="B9M1M5"/>
<gene>
    <name evidence="7" type="primary">mscS-2</name>
    <name evidence="7" type="ordered locus">Geob_2758</name>
</gene>
<comment type="subcellular location">
    <subcellularLocation>
        <location evidence="1">Membrane</location>
    </subcellularLocation>
</comment>
<dbReference type="Gene3D" id="1.10.287.1260">
    <property type="match status" value="1"/>
</dbReference>
<name>B9M1M5_GEODF</name>
<evidence type="ECO:0000256" key="1">
    <source>
        <dbReference type="ARBA" id="ARBA00004370"/>
    </source>
</evidence>
<evidence type="ECO:0000313" key="7">
    <source>
        <dbReference type="EMBL" id="ACM21107.1"/>
    </source>
</evidence>
<proteinExistence type="predicted"/>
<dbReference type="KEGG" id="geo:Geob_2758"/>
<dbReference type="Pfam" id="PF00924">
    <property type="entry name" value="MS_channel_2nd"/>
    <property type="match status" value="1"/>
</dbReference>
<dbReference type="HOGENOM" id="CLU_021080_0_0_7"/>
<dbReference type="STRING" id="316067.Geob_2758"/>
<evidence type="ECO:0000256" key="5">
    <source>
        <dbReference type="SAM" id="Phobius"/>
    </source>
</evidence>
<evidence type="ECO:0000256" key="4">
    <source>
        <dbReference type="ARBA" id="ARBA00023136"/>
    </source>
</evidence>
<dbReference type="PANTHER" id="PTHR30566:SF25">
    <property type="entry name" value="INNER MEMBRANE PROTEIN"/>
    <property type="match status" value="1"/>
</dbReference>
<feature type="domain" description="Mechanosensitive ion channel MscS" evidence="6">
    <location>
        <begin position="241"/>
        <end position="307"/>
    </location>
</feature>
<evidence type="ECO:0000256" key="3">
    <source>
        <dbReference type="ARBA" id="ARBA00022989"/>
    </source>
</evidence>
<dbReference type="EMBL" id="CP001390">
    <property type="protein sequence ID" value="ACM21107.1"/>
    <property type="molecule type" value="Genomic_DNA"/>
</dbReference>